<comment type="subcellular location">
    <subcellularLocation>
        <location evidence="1">Cell inner membrane</location>
        <topology evidence="1">Single-pass membrane protein</topology>
    </subcellularLocation>
</comment>
<evidence type="ECO:0000256" key="1">
    <source>
        <dbReference type="ARBA" id="ARBA00004377"/>
    </source>
</evidence>
<dbReference type="PANTHER" id="PTHR39583:SF2">
    <property type="entry name" value="TYPE II SECRETION SYSTEM PROTEIN J"/>
    <property type="match status" value="1"/>
</dbReference>
<evidence type="ECO:0000256" key="8">
    <source>
        <dbReference type="ARBA" id="ARBA00022989"/>
    </source>
</evidence>
<evidence type="ECO:0000256" key="2">
    <source>
        <dbReference type="ARBA" id="ARBA00011084"/>
    </source>
</evidence>
<evidence type="ECO:0000313" key="11">
    <source>
        <dbReference type="EMBL" id="SEA86583.1"/>
    </source>
</evidence>
<dbReference type="RefSeq" id="WP_091344054.1">
    <property type="nucleotide sequence ID" value="NZ_FNRM01000007.1"/>
</dbReference>
<keyword evidence="7 10" id="KW-0812">Transmembrane</keyword>
<evidence type="ECO:0000256" key="9">
    <source>
        <dbReference type="ARBA" id="ARBA00023136"/>
    </source>
</evidence>
<dbReference type="PANTHER" id="PTHR39583">
    <property type="entry name" value="TYPE II SECRETION SYSTEM PROTEIN J-RELATED"/>
    <property type="match status" value="1"/>
</dbReference>
<dbReference type="Pfam" id="PF07963">
    <property type="entry name" value="N_methyl"/>
    <property type="match status" value="1"/>
</dbReference>
<dbReference type="InterPro" id="IPR012902">
    <property type="entry name" value="N_methyl_site"/>
</dbReference>
<dbReference type="GO" id="GO:0005886">
    <property type="term" value="C:plasma membrane"/>
    <property type="evidence" value="ECO:0007669"/>
    <property type="project" value="UniProtKB-SubCell"/>
</dbReference>
<keyword evidence="8 10" id="KW-1133">Transmembrane helix</keyword>
<dbReference type="AlphaFoldDB" id="A0A1H4END9"/>
<dbReference type="Proteomes" id="UP000198773">
    <property type="component" value="Unassembled WGS sequence"/>
</dbReference>
<accession>A0A1H4END9</accession>
<name>A0A1H4END9_ALKAM</name>
<dbReference type="InterPro" id="IPR045584">
    <property type="entry name" value="Pilin-like"/>
</dbReference>
<dbReference type="EMBL" id="FNRM01000007">
    <property type="protein sequence ID" value="SEA86583.1"/>
    <property type="molecule type" value="Genomic_DNA"/>
</dbReference>
<proteinExistence type="inferred from homology"/>
<evidence type="ECO:0000256" key="7">
    <source>
        <dbReference type="ARBA" id="ARBA00022692"/>
    </source>
</evidence>
<reference evidence="11 12" key="1">
    <citation type="submission" date="2016-10" db="EMBL/GenBank/DDBJ databases">
        <authorList>
            <person name="de Groot N.N."/>
        </authorList>
    </citation>
    <scope>NUCLEOTIDE SEQUENCE [LARGE SCALE GENOMIC DNA]</scope>
    <source>
        <strain evidence="11 12">CGMCC 1.3430</strain>
    </source>
</reference>
<evidence type="ECO:0000256" key="10">
    <source>
        <dbReference type="SAM" id="Phobius"/>
    </source>
</evidence>
<dbReference type="OrthoDB" id="9794345at2"/>
<dbReference type="Gene3D" id="2.10.70.20">
    <property type="entry name" value="gspk-gspi-gspj complex like domains"/>
    <property type="match status" value="1"/>
</dbReference>
<dbReference type="GO" id="GO:0015628">
    <property type="term" value="P:protein secretion by the type II secretion system"/>
    <property type="evidence" value="ECO:0007669"/>
    <property type="project" value="InterPro"/>
</dbReference>
<evidence type="ECO:0000256" key="4">
    <source>
        <dbReference type="ARBA" id="ARBA00022475"/>
    </source>
</evidence>
<keyword evidence="6" id="KW-0997">Cell inner membrane</keyword>
<evidence type="ECO:0000313" key="12">
    <source>
        <dbReference type="Proteomes" id="UP000198773"/>
    </source>
</evidence>
<evidence type="ECO:0000256" key="5">
    <source>
        <dbReference type="ARBA" id="ARBA00022481"/>
    </source>
</evidence>
<dbReference type="SUPFAM" id="SSF54523">
    <property type="entry name" value="Pili subunits"/>
    <property type="match status" value="1"/>
</dbReference>
<sequence length="218" mass="24592">MAVSKPDCKQARYPVGGFTFIEMLLAVAIFAMVGLASVAVLSSVTTGDRLSQQAAERLQQLQFALMLLERDLMQISSRHIRVQGEAPRKERLLGGRFLLESEADAIAFTQHGWRNPGMILPRSELQALGYRVQEEQLQRLYTLYPDAVTGTEPRVQVLLEGITELEIRYLVGERWEERWADALWPAAVRVRLEHAELGEIERVILLPDGNAQPAESNR</sequence>
<dbReference type="NCBIfam" id="TIGR01711">
    <property type="entry name" value="gspJ"/>
    <property type="match status" value="1"/>
</dbReference>
<evidence type="ECO:0000256" key="3">
    <source>
        <dbReference type="ARBA" id="ARBA00021539"/>
    </source>
</evidence>
<keyword evidence="9 10" id="KW-0472">Membrane</keyword>
<dbReference type="InterPro" id="IPR010055">
    <property type="entry name" value="T2SS_protein-GspJ"/>
</dbReference>
<keyword evidence="5" id="KW-0488">Methylation</keyword>
<comment type="similarity">
    <text evidence="2">Belongs to the GSP J family.</text>
</comment>
<dbReference type="Gene3D" id="3.10.610.10">
    <property type="entry name" value="GSPII I/J protein-like"/>
    <property type="match status" value="1"/>
</dbReference>
<dbReference type="GO" id="GO:0015627">
    <property type="term" value="C:type II protein secretion system complex"/>
    <property type="evidence" value="ECO:0007669"/>
    <property type="project" value="InterPro"/>
</dbReference>
<evidence type="ECO:0000256" key="6">
    <source>
        <dbReference type="ARBA" id="ARBA00022519"/>
    </source>
</evidence>
<keyword evidence="4" id="KW-1003">Cell membrane</keyword>
<feature type="transmembrane region" description="Helical" evidence="10">
    <location>
        <begin position="20"/>
        <end position="41"/>
    </location>
</feature>
<keyword evidence="12" id="KW-1185">Reference proteome</keyword>
<dbReference type="InterPro" id="IPR051621">
    <property type="entry name" value="T2SS_protein_J"/>
</dbReference>
<dbReference type="Pfam" id="PF11612">
    <property type="entry name" value="T2SSJ"/>
    <property type="match status" value="1"/>
</dbReference>
<gene>
    <name evidence="11" type="ORF">SAMN04488051_107158</name>
</gene>
<protein>
    <recommendedName>
        <fullName evidence="3">Type II secretion system protein J</fullName>
    </recommendedName>
</protein>
<organism evidence="11 12">
    <name type="scientific">Alkalimonas amylolytica</name>
    <dbReference type="NCBI Taxonomy" id="152573"/>
    <lineage>
        <taxon>Bacteria</taxon>
        <taxon>Pseudomonadati</taxon>
        <taxon>Pseudomonadota</taxon>
        <taxon>Gammaproteobacteria</taxon>
        <taxon>Alkalimonas</taxon>
    </lineage>
</organism>
<dbReference type="STRING" id="152573.SAMN04488051_107158"/>